<feature type="binding site" evidence="9">
    <location>
        <position position="168"/>
    </location>
    <ligand>
        <name>Zn(2+)</name>
        <dbReference type="ChEBI" id="CHEBI:29105"/>
        <label>1</label>
    </ligand>
</feature>
<dbReference type="GO" id="GO:0005634">
    <property type="term" value="C:nucleus"/>
    <property type="evidence" value="ECO:0007669"/>
    <property type="project" value="UniProtKB-SubCell"/>
</dbReference>
<dbReference type="InterPro" id="IPR011011">
    <property type="entry name" value="Znf_FYVE_PHD"/>
</dbReference>
<proteinExistence type="inferred from homology"/>
<gene>
    <name evidence="12" type="ORF">DAKH74_000420</name>
</gene>
<evidence type="ECO:0000256" key="4">
    <source>
        <dbReference type="ARBA" id="ARBA00022771"/>
    </source>
</evidence>
<dbReference type="CDD" id="cd15505">
    <property type="entry name" value="PHD_ING"/>
    <property type="match status" value="1"/>
</dbReference>
<reference evidence="12 13" key="1">
    <citation type="journal article" date="2023" name="Elife">
        <title>Identification of key yeast species and microbe-microbe interactions impacting larval growth of Drosophila in the wild.</title>
        <authorList>
            <person name="Mure A."/>
            <person name="Sugiura Y."/>
            <person name="Maeda R."/>
            <person name="Honda K."/>
            <person name="Sakurai N."/>
            <person name="Takahashi Y."/>
            <person name="Watada M."/>
            <person name="Katoh T."/>
            <person name="Gotoh A."/>
            <person name="Gotoh Y."/>
            <person name="Taniguchi I."/>
            <person name="Nakamura K."/>
            <person name="Hayashi T."/>
            <person name="Katayama T."/>
            <person name="Uemura T."/>
            <person name="Hattori Y."/>
        </authorList>
    </citation>
    <scope>NUCLEOTIDE SEQUENCE [LARGE SCALE GENOMIC DNA]</scope>
    <source>
        <strain evidence="12 13">KH-74</strain>
    </source>
</reference>
<evidence type="ECO:0000256" key="6">
    <source>
        <dbReference type="ARBA" id="ARBA00022853"/>
    </source>
</evidence>
<evidence type="ECO:0000313" key="13">
    <source>
        <dbReference type="Proteomes" id="UP001377567"/>
    </source>
</evidence>
<keyword evidence="13" id="KW-1185">Reference proteome</keyword>
<dbReference type="GO" id="GO:0000785">
    <property type="term" value="C:chromatin"/>
    <property type="evidence" value="ECO:0007669"/>
    <property type="project" value="UniProtKB-ARBA"/>
</dbReference>
<feature type="site" description="Histone H3K4me3 binding" evidence="8">
    <location>
        <position position="188"/>
    </location>
</feature>
<comment type="similarity">
    <text evidence="2">Belongs to the ING family.</text>
</comment>
<evidence type="ECO:0000256" key="5">
    <source>
        <dbReference type="ARBA" id="ARBA00022833"/>
    </source>
</evidence>
<keyword evidence="4" id="KW-0863">Zinc-finger</keyword>
<feature type="binding site" evidence="9">
    <location>
        <position position="193"/>
    </location>
    <ligand>
        <name>Zn(2+)</name>
        <dbReference type="ChEBI" id="CHEBI:29105"/>
        <label>1</label>
    </ligand>
</feature>
<feature type="compositionally biased region" description="Low complexity" evidence="10">
    <location>
        <begin position="132"/>
        <end position="153"/>
    </location>
</feature>
<dbReference type="GO" id="GO:0006355">
    <property type="term" value="P:regulation of DNA-templated transcription"/>
    <property type="evidence" value="ECO:0007669"/>
    <property type="project" value="TreeGrafter"/>
</dbReference>
<dbReference type="InterPro" id="IPR001965">
    <property type="entry name" value="Znf_PHD"/>
</dbReference>
<keyword evidence="5 9" id="KW-0862">Zinc</keyword>
<dbReference type="InterPro" id="IPR028651">
    <property type="entry name" value="ING_fam"/>
</dbReference>
<keyword evidence="6" id="KW-0156">Chromatin regulator</keyword>
<feature type="binding site" evidence="9">
    <location>
        <position position="190"/>
    </location>
    <ligand>
        <name>Zn(2+)</name>
        <dbReference type="ChEBI" id="CHEBI:29105"/>
        <label>1</label>
    </ligand>
</feature>
<dbReference type="InterPro" id="IPR013083">
    <property type="entry name" value="Znf_RING/FYVE/PHD"/>
</dbReference>
<dbReference type="AlphaFoldDB" id="A0AAV5RS21"/>
<evidence type="ECO:0000259" key="11">
    <source>
        <dbReference type="SMART" id="SM00249"/>
    </source>
</evidence>
<dbReference type="GO" id="GO:0008270">
    <property type="term" value="F:zinc ion binding"/>
    <property type="evidence" value="ECO:0007669"/>
    <property type="project" value="UniProtKB-KW"/>
</dbReference>
<evidence type="ECO:0000313" key="12">
    <source>
        <dbReference type="EMBL" id="GMM53426.1"/>
    </source>
</evidence>
<feature type="binding site" evidence="9">
    <location>
        <position position="179"/>
    </location>
    <ligand>
        <name>Zn(2+)</name>
        <dbReference type="ChEBI" id="CHEBI:29105"/>
        <label>2</label>
    </ligand>
</feature>
<accession>A0AAV5RS21</accession>
<keyword evidence="7" id="KW-0539">Nucleus</keyword>
<dbReference type="EMBL" id="BTGD01000001">
    <property type="protein sequence ID" value="GMM53426.1"/>
    <property type="molecule type" value="Genomic_DNA"/>
</dbReference>
<feature type="binding site" evidence="9">
    <location>
        <position position="166"/>
    </location>
    <ligand>
        <name>Zn(2+)</name>
        <dbReference type="ChEBI" id="CHEBI:29105"/>
        <label>1</label>
    </ligand>
</feature>
<sequence>MSDIRYSFLGTLDHLPADTIRTLWLIQTLDSKLRDEETPPELFQFYSRNIMHQSALLGDLVRRQSRVLEEYREELVVQREVKARYGALMRTRADLQQRLLHKHDKPPIVEKKGGLKIKINMKQLRREQVRRGSVAGSSQSPSALSSPPVSAGLGQEQAQPTEEVYCWCQQPSFGDMIACDNDKCPREWFHYACVGITKVPTGKWYCSDECRKADSKKSRKR</sequence>
<feature type="domain" description="Zinc finger PHD-type" evidence="11">
    <location>
        <begin position="165"/>
        <end position="210"/>
    </location>
</feature>
<feature type="site" description="Histone H3K4me3 binding" evidence="8">
    <location>
        <position position="180"/>
    </location>
</feature>
<dbReference type="Gene3D" id="3.30.40.10">
    <property type="entry name" value="Zinc/RING finger domain, C3HC4 (zinc finger)"/>
    <property type="match status" value="1"/>
</dbReference>
<dbReference type="GO" id="GO:0006325">
    <property type="term" value="P:chromatin organization"/>
    <property type="evidence" value="ECO:0007669"/>
    <property type="project" value="UniProtKB-KW"/>
</dbReference>
<comment type="subcellular location">
    <subcellularLocation>
        <location evidence="1">Nucleus</location>
    </subcellularLocation>
</comment>
<evidence type="ECO:0000256" key="3">
    <source>
        <dbReference type="ARBA" id="ARBA00022723"/>
    </source>
</evidence>
<evidence type="ECO:0000256" key="8">
    <source>
        <dbReference type="PIRSR" id="PIRSR628651-50"/>
    </source>
</evidence>
<dbReference type="SUPFAM" id="SSF57903">
    <property type="entry name" value="FYVE/PHD zinc finger"/>
    <property type="match status" value="1"/>
</dbReference>
<dbReference type="SMART" id="SM00249">
    <property type="entry name" value="PHD"/>
    <property type="match status" value="1"/>
</dbReference>
<comment type="caution">
    <text evidence="12">The sequence shown here is derived from an EMBL/GenBank/DDBJ whole genome shotgun (WGS) entry which is preliminary data.</text>
</comment>
<evidence type="ECO:0000256" key="1">
    <source>
        <dbReference type="ARBA" id="ARBA00004123"/>
    </source>
</evidence>
<evidence type="ECO:0000256" key="2">
    <source>
        <dbReference type="ARBA" id="ARBA00010210"/>
    </source>
</evidence>
<feature type="region of interest" description="Disordered" evidence="10">
    <location>
        <begin position="128"/>
        <end position="154"/>
    </location>
</feature>
<feature type="binding site" evidence="9">
    <location>
        <position position="206"/>
    </location>
    <ligand>
        <name>Zn(2+)</name>
        <dbReference type="ChEBI" id="CHEBI:29105"/>
        <label>2</label>
    </ligand>
</feature>
<evidence type="ECO:0000256" key="10">
    <source>
        <dbReference type="SAM" id="MobiDB-lite"/>
    </source>
</evidence>
<feature type="binding site" evidence="9">
    <location>
        <position position="184"/>
    </location>
    <ligand>
        <name>Zn(2+)</name>
        <dbReference type="ChEBI" id="CHEBI:29105"/>
        <label>2</label>
    </ligand>
</feature>
<evidence type="ECO:0000256" key="7">
    <source>
        <dbReference type="ARBA" id="ARBA00023242"/>
    </source>
</evidence>
<protein>
    <submittedName>
        <fullName evidence="12">Yng1 protein</fullName>
    </submittedName>
</protein>
<feature type="site" description="Histone H3K4me3 binding" evidence="8">
    <location>
        <position position="165"/>
    </location>
</feature>
<dbReference type="PANTHER" id="PTHR10333">
    <property type="entry name" value="INHIBITOR OF GROWTH PROTEIN"/>
    <property type="match status" value="1"/>
</dbReference>
<dbReference type="PANTHER" id="PTHR10333:SF42">
    <property type="entry name" value="INHIBITOR OF GROWTH PROTEIN 5"/>
    <property type="match status" value="1"/>
</dbReference>
<name>A0AAV5RS21_MAUHU</name>
<organism evidence="12 13">
    <name type="scientific">Maudiozyma humilis</name>
    <name type="common">Sour dough yeast</name>
    <name type="synonym">Kazachstania humilis</name>
    <dbReference type="NCBI Taxonomy" id="51915"/>
    <lineage>
        <taxon>Eukaryota</taxon>
        <taxon>Fungi</taxon>
        <taxon>Dikarya</taxon>
        <taxon>Ascomycota</taxon>
        <taxon>Saccharomycotina</taxon>
        <taxon>Saccharomycetes</taxon>
        <taxon>Saccharomycetales</taxon>
        <taxon>Saccharomycetaceae</taxon>
        <taxon>Maudiozyma</taxon>
    </lineage>
</organism>
<keyword evidence="3 9" id="KW-0479">Metal-binding</keyword>
<feature type="binding site" evidence="9">
    <location>
        <position position="210"/>
    </location>
    <ligand>
        <name>Zn(2+)</name>
        <dbReference type="ChEBI" id="CHEBI:29105"/>
        <label>2</label>
    </ligand>
</feature>
<dbReference type="Proteomes" id="UP001377567">
    <property type="component" value="Unassembled WGS sequence"/>
</dbReference>
<evidence type="ECO:0000256" key="9">
    <source>
        <dbReference type="PIRSR" id="PIRSR628651-51"/>
    </source>
</evidence>
<feature type="site" description="Histone H3K4me3 binding" evidence="8">
    <location>
        <position position="176"/>
    </location>
</feature>